<organism evidence="10 11">
    <name type="scientific">Pelagomonas calceolata</name>
    <dbReference type="NCBI Taxonomy" id="35677"/>
    <lineage>
        <taxon>Eukaryota</taxon>
        <taxon>Sar</taxon>
        <taxon>Stramenopiles</taxon>
        <taxon>Ochrophyta</taxon>
        <taxon>Pelagophyceae</taxon>
        <taxon>Pelagomonadales</taxon>
        <taxon>Pelagomonadaceae</taxon>
        <taxon>Pelagomonas</taxon>
    </lineage>
</organism>
<evidence type="ECO:0000256" key="8">
    <source>
        <dbReference type="ARBA" id="ARBA00023485"/>
    </source>
</evidence>
<name>A0A8J2SKL4_9STRA</name>
<evidence type="ECO:0000256" key="4">
    <source>
        <dbReference type="ARBA" id="ARBA00023034"/>
    </source>
</evidence>
<keyword evidence="2" id="KW-0812">Transmembrane</keyword>
<dbReference type="PANTHER" id="PTHR13481:SF0">
    <property type="entry name" value="SREBP REGULATING GENE PROTEIN"/>
    <property type="match status" value="1"/>
</dbReference>
<keyword evidence="5" id="KW-0472">Membrane</keyword>
<dbReference type="GO" id="GO:0000139">
    <property type="term" value="C:Golgi membrane"/>
    <property type="evidence" value="ECO:0007669"/>
    <property type="project" value="UniProtKB-SubCell"/>
</dbReference>
<feature type="compositionally biased region" description="Basic and acidic residues" evidence="9">
    <location>
        <begin position="241"/>
        <end position="252"/>
    </location>
</feature>
<proteinExistence type="inferred from homology"/>
<dbReference type="PANTHER" id="PTHR13481">
    <property type="entry name" value="SREBP REGULATING GENE PROTEIN"/>
    <property type="match status" value="1"/>
</dbReference>
<evidence type="ECO:0000256" key="6">
    <source>
        <dbReference type="ARBA" id="ARBA00023180"/>
    </source>
</evidence>
<accession>A0A8J2SKL4</accession>
<feature type="region of interest" description="Disordered" evidence="9">
    <location>
        <begin position="233"/>
        <end position="267"/>
    </location>
</feature>
<evidence type="ECO:0000256" key="5">
    <source>
        <dbReference type="ARBA" id="ARBA00023136"/>
    </source>
</evidence>
<dbReference type="Proteomes" id="UP000789595">
    <property type="component" value="Unassembled WGS sequence"/>
</dbReference>
<dbReference type="EMBL" id="CAKKNE010000002">
    <property type="protein sequence ID" value="CAH0369406.1"/>
    <property type="molecule type" value="Genomic_DNA"/>
</dbReference>
<keyword evidence="11" id="KW-1185">Reference proteome</keyword>
<dbReference type="InterPro" id="IPR019352">
    <property type="entry name" value="SPRING1"/>
</dbReference>
<protein>
    <recommendedName>
        <fullName evidence="8">SREBP regulating gene protein</fullName>
    </recommendedName>
</protein>
<evidence type="ECO:0000256" key="7">
    <source>
        <dbReference type="ARBA" id="ARBA00023461"/>
    </source>
</evidence>
<sequence>MTAAAHYAVLRPRPPPAPVVPHQPAGGAPVLPPVVRHPPAAGAPARRQPRAAAAAGCANTYGASPSAVADSRGGVCAPDGLDENGCCCQASGNPCDRCAASSCCDTYENCVACCVRPRNVEQRRLVRKHAVHAVLKEAADDFELCRFRCLTNSGSTLHQNSYRSATERHCFGTVRPPLDPRMSINSDTETLQSLTRNGHADRKDPYIGDGHQMIFPCDVEGCAAPEQDIHKLAAKSGSAAAREDKKVRASDRRAKRRPGAVAAEAKR</sequence>
<keyword evidence="3" id="KW-1133">Transmembrane helix</keyword>
<keyword evidence="6" id="KW-0325">Glycoprotein</keyword>
<comment type="caution">
    <text evidence="10">The sequence shown here is derived from an EMBL/GenBank/DDBJ whole genome shotgun (WGS) entry which is preliminary data.</text>
</comment>
<evidence type="ECO:0000256" key="1">
    <source>
        <dbReference type="ARBA" id="ARBA00004194"/>
    </source>
</evidence>
<gene>
    <name evidence="10" type="ORF">PECAL_2P25280</name>
</gene>
<dbReference type="OrthoDB" id="70142at2759"/>
<reference evidence="10" key="1">
    <citation type="submission" date="2021-11" db="EMBL/GenBank/DDBJ databases">
        <authorList>
            <consortium name="Genoscope - CEA"/>
            <person name="William W."/>
        </authorList>
    </citation>
    <scope>NUCLEOTIDE SEQUENCE</scope>
</reference>
<evidence type="ECO:0000256" key="2">
    <source>
        <dbReference type="ARBA" id="ARBA00022692"/>
    </source>
</evidence>
<dbReference type="Pfam" id="PF10218">
    <property type="entry name" value="SPRING1"/>
    <property type="match status" value="1"/>
</dbReference>
<evidence type="ECO:0000313" key="11">
    <source>
        <dbReference type="Proteomes" id="UP000789595"/>
    </source>
</evidence>
<comment type="subcellular location">
    <subcellularLocation>
        <location evidence="1">Golgi apparatus membrane</location>
        <topology evidence="1">Single-pass membrane protein</topology>
    </subcellularLocation>
</comment>
<evidence type="ECO:0000256" key="9">
    <source>
        <dbReference type="SAM" id="MobiDB-lite"/>
    </source>
</evidence>
<keyword evidence="4" id="KW-0333">Golgi apparatus</keyword>
<dbReference type="GO" id="GO:2000640">
    <property type="term" value="P:positive regulation of SREBP signaling pathway"/>
    <property type="evidence" value="ECO:0007669"/>
    <property type="project" value="InterPro"/>
</dbReference>
<evidence type="ECO:0000313" key="10">
    <source>
        <dbReference type="EMBL" id="CAH0369406.1"/>
    </source>
</evidence>
<dbReference type="AlphaFoldDB" id="A0A8J2SKL4"/>
<comment type="similarity">
    <text evidence="7">Belongs to the SPRING family.</text>
</comment>
<evidence type="ECO:0000256" key="3">
    <source>
        <dbReference type="ARBA" id="ARBA00022989"/>
    </source>
</evidence>